<keyword evidence="2" id="KW-1185">Reference proteome</keyword>
<evidence type="ECO:0000313" key="1">
    <source>
        <dbReference type="EnsemblMetazoa" id="GPPI048531-PA"/>
    </source>
</evidence>
<dbReference type="SUPFAM" id="SSF56672">
    <property type="entry name" value="DNA/RNA polymerases"/>
    <property type="match status" value="1"/>
</dbReference>
<protein>
    <submittedName>
        <fullName evidence="1">Uncharacterized protein</fullName>
    </submittedName>
</protein>
<reference evidence="1" key="2">
    <citation type="submission" date="2020-05" db="UniProtKB">
        <authorList>
            <consortium name="EnsemblMetazoa"/>
        </authorList>
    </citation>
    <scope>IDENTIFICATION</scope>
    <source>
        <strain evidence="1">IAEA</strain>
    </source>
</reference>
<dbReference type="Gene3D" id="3.30.70.270">
    <property type="match status" value="1"/>
</dbReference>
<evidence type="ECO:0000313" key="2">
    <source>
        <dbReference type="Proteomes" id="UP000092460"/>
    </source>
</evidence>
<organism evidence="1 2">
    <name type="scientific">Glossina palpalis gambiensis</name>
    <dbReference type="NCBI Taxonomy" id="67801"/>
    <lineage>
        <taxon>Eukaryota</taxon>
        <taxon>Metazoa</taxon>
        <taxon>Ecdysozoa</taxon>
        <taxon>Arthropoda</taxon>
        <taxon>Hexapoda</taxon>
        <taxon>Insecta</taxon>
        <taxon>Pterygota</taxon>
        <taxon>Neoptera</taxon>
        <taxon>Endopterygota</taxon>
        <taxon>Diptera</taxon>
        <taxon>Brachycera</taxon>
        <taxon>Muscomorpha</taxon>
        <taxon>Hippoboscoidea</taxon>
        <taxon>Glossinidae</taxon>
        <taxon>Glossina</taxon>
    </lineage>
</organism>
<dbReference type="VEuPathDB" id="VectorBase:GPPI048531"/>
<dbReference type="InterPro" id="IPR043128">
    <property type="entry name" value="Rev_trsase/Diguanyl_cyclase"/>
</dbReference>
<dbReference type="InterPro" id="IPR043502">
    <property type="entry name" value="DNA/RNA_pol_sf"/>
</dbReference>
<dbReference type="GO" id="GO:0071897">
    <property type="term" value="P:DNA biosynthetic process"/>
    <property type="evidence" value="ECO:0007669"/>
    <property type="project" value="UniProtKB-ARBA"/>
</dbReference>
<accession>A0A1B0C407</accession>
<dbReference type="EnsemblMetazoa" id="GPPI048531-RA">
    <property type="protein sequence ID" value="GPPI048531-PA"/>
    <property type="gene ID" value="GPPI048531"/>
</dbReference>
<dbReference type="Proteomes" id="UP000092460">
    <property type="component" value="Unassembled WGS sequence"/>
</dbReference>
<sequence>MADGMLIYSCREILREAMTGHNRKFKLLLERCGRWSCKLNKTKMSLCKPRVKFYGHNLSDKEFQLDNWEIDVIDKADL</sequence>
<name>A0A1B0C407_9MUSC</name>
<reference evidence="2" key="1">
    <citation type="submission" date="2015-01" db="EMBL/GenBank/DDBJ databases">
        <authorList>
            <person name="Aksoy S."/>
            <person name="Warren W."/>
            <person name="Wilson R.K."/>
        </authorList>
    </citation>
    <scope>NUCLEOTIDE SEQUENCE [LARGE SCALE GENOMIC DNA]</scope>
    <source>
        <strain evidence="2">IAEA</strain>
    </source>
</reference>
<dbReference type="AlphaFoldDB" id="A0A1B0C407"/>
<proteinExistence type="predicted"/>
<dbReference type="EMBL" id="JXJN01025212">
    <property type="status" value="NOT_ANNOTATED_CDS"/>
    <property type="molecule type" value="Genomic_DNA"/>
</dbReference>